<dbReference type="RefSeq" id="WP_274153519.1">
    <property type="nucleotide sequence ID" value="NZ_CP117812.1"/>
</dbReference>
<gene>
    <name evidence="1" type="ORF">PQO03_12455</name>
</gene>
<organism evidence="1 2">
    <name type="scientific">Lentisphaera profundi</name>
    <dbReference type="NCBI Taxonomy" id="1658616"/>
    <lineage>
        <taxon>Bacteria</taxon>
        <taxon>Pseudomonadati</taxon>
        <taxon>Lentisphaerota</taxon>
        <taxon>Lentisphaeria</taxon>
        <taxon>Lentisphaerales</taxon>
        <taxon>Lentisphaeraceae</taxon>
        <taxon>Lentisphaera</taxon>
    </lineage>
</organism>
<reference evidence="1 2" key="1">
    <citation type="submission" date="2023-02" db="EMBL/GenBank/DDBJ databases">
        <title>Genome sequence of Lentisphaera profundi SAORIC-696.</title>
        <authorList>
            <person name="Kim e."/>
            <person name="Cho J.-C."/>
            <person name="Choi A."/>
            <person name="Kang I."/>
        </authorList>
    </citation>
    <scope>NUCLEOTIDE SEQUENCE [LARGE SCALE GENOMIC DNA]</scope>
    <source>
        <strain evidence="1 2">SAORIC-696</strain>
    </source>
</reference>
<keyword evidence="2" id="KW-1185">Reference proteome</keyword>
<evidence type="ECO:0000313" key="1">
    <source>
        <dbReference type="EMBL" id="WDE98648.1"/>
    </source>
</evidence>
<evidence type="ECO:0000313" key="2">
    <source>
        <dbReference type="Proteomes" id="UP001214250"/>
    </source>
</evidence>
<dbReference type="Proteomes" id="UP001214250">
    <property type="component" value="Chromosome 2"/>
</dbReference>
<sequence>MPNYSLRELAQRIFVTWKLTIIDRDNLSLIHKPLQLDWGLVDDKDILSLLEIIQRATDRGWRGIIEFRRFFVEKCELIYPPEEEIVKGAGVHIQDYFEDTEGASLNDYQLNRLLSGHENVEKLPSPVSMENSPLSEMLNHGAWSMHYSKFFQHFDNICEHIKNSLWYRSPCQYVRSADGVEHEFAKFEDFLVVAPYFRMLLKNDAVLKKAIAVHAKFADDSLRRQCIKLQWDGTTIQIEGDNYLAFWMQEYSVIDLLDTAIYGSDLFHAAPEIDKEGEIKSKKDLRGQKRDIKHRERLEEILDKYSKADFLYALYQGLRCAFDVILKIQKAITEDVQNWSELHKLVQSSYHKHEELYHHSSSEMVYLPSSADLITYKFKSGMPIKEIAKFFEIEEEYLRKYILQKMNKNGRTLSDSEEWVLLISSNFNEPFSSEILQRINFNISSNSERVLEVIVAEKGVLSLNTILEFLRPGVNELDKIEIALRKVLMAELTQLHFGLKFLRKLETVREKNIN</sequence>
<name>A0ABY7VZG1_9BACT</name>
<proteinExistence type="predicted"/>
<protein>
    <submittedName>
        <fullName evidence="1">Uncharacterized protein</fullName>
    </submittedName>
</protein>
<dbReference type="EMBL" id="CP117812">
    <property type="protein sequence ID" value="WDE98648.1"/>
    <property type="molecule type" value="Genomic_DNA"/>
</dbReference>
<accession>A0ABY7VZG1</accession>